<protein>
    <recommendedName>
        <fullName evidence="4">Oligosaccharide repeat unit polymerase</fullName>
    </recommendedName>
</protein>
<sequence>MNTLSTSGQYNYFYKALNFFLGLAIYFVLDWAYRTQISVTYMYEGYRLDSSPERIIIGKIIVLSVLAFITLKSLSPFIYTMLMIINLFILFPNVVLFENMDAQPEILFGILLLEISIVFFSAFRYPISVNQVRIDKRIKVLLIIILISIVPFLIIYRFDFNFRNLLFEDIYDTRFEAREKRTFFTGYAYSVLTKVIIPVFLIFTIYYKKYLFTLVGIILLVYLFLCGAHKGVLLGALLILAFYFLEYYKKLAIVLGVFLVAILLCYYLKEKNGNVELESIVVRRTFFLPAYLNICYFEFFADNPMRLSHSILSPIYQYPYPVEPTNMIGWHYFNNIKSGANNGVVSDGYMNFGIPGEIIFCVITGWLVAFFDSLNISHKFGGLFIYFIVTINGSALFTLLLTHGGIVLVLVGLYFLQNTQEEFETGAEIESGQELEQV</sequence>
<dbReference type="RefSeq" id="WP_103789702.1">
    <property type="nucleotide sequence ID" value="NZ_PQVF01000009.1"/>
</dbReference>
<evidence type="ECO:0000256" key="1">
    <source>
        <dbReference type="SAM" id="Phobius"/>
    </source>
</evidence>
<keyword evidence="3" id="KW-1185">Reference proteome</keyword>
<keyword evidence="1" id="KW-0812">Transmembrane</keyword>
<feature type="transmembrane region" description="Helical" evidence="1">
    <location>
        <begin position="78"/>
        <end position="100"/>
    </location>
</feature>
<dbReference type="AlphaFoldDB" id="A0A2S4ZZK0"/>
<evidence type="ECO:0008006" key="4">
    <source>
        <dbReference type="Google" id="ProtNLM"/>
    </source>
</evidence>
<evidence type="ECO:0000313" key="2">
    <source>
        <dbReference type="EMBL" id="POY35788.1"/>
    </source>
</evidence>
<feature type="transmembrane region" description="Helical" evidence="1">
    <location>
        <begin position="106"/>
        <end position="126"/>
    </location>
</feature>
<dbReference type="EMBL" id="PQVF01000009">
    <property type="protein sequence ID" value="POY35788.1"/>
    <property type="molecule type" value="Genomic_DNA"/>
</dbReference>
<feature type="transmembrane region" description="Helical" evidence="1">
    <location>
        <begin position="280"/>
        <end position="299"/>
    </location>
</feature>
<dbReference type="Proteomes" id="UP000236893">
    <property type="component" value="Unassembled WGS sequence"/>
</dbReference>
<gene>
    <name evidence="2" type="ORF">C3K47_13600</name>
</gene>
<feature type="transmembrane region" description="Helical" evidence="1">
    <location>
        <begin position="251"/>
        <end position="268"/>
    </location>
</feature>
<feature type="transmembrane region" description="Helical" evidence="1">
    <location>
        <begin position="352"/>
        <end position="371"/>
    </location>
</feature>
<feature type="transmembrane region" description="Helical" evidence="1">
    <location>
        <begin position="219"/>
        <end position="245"/>
    </location>
</feature>
<keyword evidence="1" id="KW-0472">Membrane</keyword>
<organism evidence="2 3">
    <name type="scientific">Solitalea longa</name>
    <dbReference type="NCBI Taxonomy" id="2079460"/>
    <lineage>
        <taxon>Bacteria</taxon>
        <taxon>Pseudomonadati</taxon>
        <taxon>Bacteroidota</taxon>
        <taxon>Sphingobacteriia</taxon>
        <taxon>Sphingobacteriales</taxon>
        <taxon>Sphingobacteriaceae</taxon>
        <taxon>Solitalea</taxon>
    </lineage>
</organism>
<evidence type="ECO:0000313" key="3">
    <source>
        <dbReference type="Proteomes" id="UP000236893"/>
    </source>
</evidence>
<feature type="transmembrane region" description="Helical" evidence="1">
    <location>
        <begin position="138"/>
        <end position="158"/>
    </location>
</feature>
<comment type="caution">
    <text evidence="2">The sequence shown here is derived from an EMBL/GenBank/DDBJ whole genome shotgun (WGS) entry which is preliminary data.</text>
</comment>
<feature type="transmembrane region" description="Helical" evidence="1">
    <location>
        <begin position="383"/>
        <end position="416"/>
    </location>
</feature>
<feature type="transmembrane region" description="Helical" evidence="1">
    <location>
        <begin position="12"/>
        <end position="33"/>
    </location>
</feature>
<proteinExistence type="predicted"/>
<name>A0A2S4ZZK0_9SPHI</name>
<keyword evidence="1" id="KW-1133">Transmembrane helix</keyword>
<feature type="transmembrane region" description="Helical" evidence="1">
    <location>
        <begin position="53"/>
        <end position="71"/>
    </location>
</feature>
<reference evidence="2 3" key="1">
    <citation type="submission" date="2018-01" db="EMBL/GenBank/DDBJ databases">
        <authorList>
            <person name="Gaut B.S."/>
            <person name="Morton B.R."/>
            <person name="Clegg M.T."/>
            <person name="Duvall M.R."/>
        </authorList>
    </citation>
    <scope>NUCLEOTIDE SEQUENCE [LARGE SCALE GENOMIC DNA]</scope>
    <source>
        <strain evidence="2 3">HR-AV</strain>
    </source>
</reference>
<accession>A0A2S4ZZK0</accession>
<dbReference type="OrthoDB" id="1437428at2"/>
<feature type="transmembrane region" description="Helical" evidence="1">
    <location>
        <begin position="187"/>
        <end position="207"/>
    </location>
</feature>